<dbReference type="eggNOG" id="COG1977">
    <property type="taxonomic scope" value="Bacteria"/>
</dbReference>
<dbReference type="Proteomes" id="UP000030063">
    <property type="component" value="Unassembled WGS sequence"/>
</dbReference>
<dbReference type="EMBL" id="AWSQ01000001">
    <property type="protein sequence ID" value="KFX71506.1"/>
    <property type="molecule type" value="Genomic_DNA"/>
</dbReference>
<gene>
    <name evidence="1" type="ORF">TMS3_0106155</name>
</gene>
<accession>A0A0A1YQI1</accession>
<proteinExistence type="predicted"/>
<dbReference type="InterPro" id="IPR012675">
    <property type="entry name" value="Beta-grasp_dom_sf"/>
</dbReference>
<dbReference type="PANTHER" id="PTHR38031:SF1">
    <property type="entry name" value="SULFUR CARRIER PROTEIN CYSO"/>
    <property type="match status" value="1"/>
</dbReference>
<name>A0A0A1YQI1_9PSED</name>
<dbReference type="RefSeq" id="WP_025164350.1">
    <property type="nucleotide sequence ID" value="NZ_AWSQ01000001.1"/>
</dbReference>
<dbReference type="InterPro" id="IPR052045">
    <property type="entry name" value="Sulfur_Carrier/Prot_Modifier"/>
</dbReference>
<dbReference type="InterPro" id="IPR016155">
    <property type="entry name" value="Mopterin_synth/thiamin_S_b"/>
</dbReference>
<keyword evidence="2" id="KW-1185">Reference proteome</keyword>
<dbReference type="OrthoDB" id="6894792at2"/>
<evidence type="ECO:0000313" key="2">
    <source>
        <dbReference type="Proteomes" id="UP000030063"/>
    </source>
</evidence>
<dbReference type="STRING" id="1395571.TMS3_0106155"/>
<dbReference type="SUPFAM" id="SSF54285">
    <property type="entry name" value="MoaD/ThiS"/>
    <property type="match status" value="1"/>
</dbReference>
<organism evidence="1 2">
    <name type="scientific">Pseudomonas taeanensis MS-3</name>
    <dbReference type="NCBI Taxonomy" id="1395571"/>
    <lineage>
        <taxon>Bacteria</taxon>
        <taxon>Pseudomonadati</taxon>
        <taxon>Pseudomonadota</taxon>
        <taxon>Gammaproteobacteria</taxon>
        <taxon>Pseudomonadales</taxon>
        <taxon>Pseudomonadaceae</taxon>
        <taxon>Pseudomonas</taxon>
    </lineage>
</organism>
<dbReference type="AlphaFoldDB" id="A0A0A1YQI1"/>
<dbReference type="PANTHER" id="PTHR38031">
    <property type="entry name" value="SULFUR CARRIER PROTEIN SLR0821-RELATED"/>
    <property type="match status" value="1"/>
</dbReference>
<reference evidence="1 2" key="1">
    <citation type="journal article" date="2014" name="Genome Announc.">
        <title>Draft Genome Sequence of Petroleum Oil-Degrading Marine Bacterium Pseudomonas taeanensis Strain MS-3, Isolated from a Crude Oil-Contaminated Seashore.</title>
        <authorList>
            <person name="Lee S.Y."/>
            <person name="Kim S.H."/>
            <person name="Lee D.G."/>
            <person name="Shin S."/>
            <person name="Yun S.H."/>
            <person name="Choi C.W."/>
            <person name="Chung Y.H."/>
            <person name="Choi J.S."/>
            <person name="Kahng H.Y."/>
            <person name="Kim S.I."/>
        </authorList>
    </citation>
    <scope>NUCLEOTIDE SEQUENCE [LARGE SCALE GENOMIC DNA]</scope>
    <source>
        <strain evidence="1 2">MS-3</strain>
    </source>
</reference>
<dbReference type="Gene3D" id="3.10.20.30">
    <property type="match status" value="1"/>
</dbReference>
<sequence>MARISFTPNLQRHLDVAALRVSGTTVEAVLLEVFAVNPRLRSYLLDDQGRLRQHVLIFVDAEQIVDRQRLSDRVTANSDIYVVQALAGG</sequence>
<comment type="caution">
    <text evidence="1">The sequence shown here is derived from an EMBL/GenBank/DDBJ whole genome shotgun (WGS) entry which is preliminary data.</text>
</comment>
<evidence type="ECO:0000313" key="1">
    <source>
        <dbReference type="EMBL" id="KFX71506.1"/>
    </source>
</evidence>
<protein>
    <submittedName>
        <fullName evidence="1">Thiamine biosynthesis protein ThiS</fullName>
    </submittedName>
</protein>